<evidence type="ECO:0000256" key="7">
    <source>
        <dbReference type="HAMAP-Rule" id="MF_03166"/>
    </source>
</evidence>
<name>A0A854QL19_CRYNE</name>
<organism evidence="12 13">
    <name type="scientific">Cryptococcus neoformans Tu259-1</name>
    <dbReference type="NCBI Taxonomy" id="1230072"/>
    <lineage>
        <taxon>Eukaryota</taxon>
        <taxon>Fungi</taxon>
        <taxon>Dikarya</taxon>
        <taxon>Basidiomycota</taxon>
        <taxon>Agaricomycotina</taxon>
        <taxon>Tremellomycetes</taxon>
        <taxon>Tremellales</taxon>
        <taxon>Cryptococcaceae</taxon>
        <taxon>Cryptococcus</taxon>
        <taxon>Cryptococcus neoformans species complex</taxon>
    </lineage>
</organism>
<evidence type="ECO:0000259" key="11">
    <source>
        <dbReference type="SMART" id="SM00986"/>
    </source>
</evidence>
<dbReference type="GO" id="GO:0004844">
    <property type="term" value="F:uracil DNA N-glycosylase activity"/>
    <property type="evidence" value="ECO:0007669"/>
    <property type="project" value="UniProtKB-UniRule"/>
</dbReference>
<evidence type="ECO:0000256" key="10">
    <source>
        <dbReference type="SAM" id="MobiDB-lite"/>
    </source>
</evidence>
<evidence type="ECO:0000256" key="8">
    <source>
        <dbReference type="PROSITE-ProRule" id="PRU10072"/>
    </source>
</evidence>
<evidence type="ECO:0000256" key="9">
    <source>
        <dbReference type="RuleBase" id="RU003780"/>
    </source>
</evidence>
<keyword evidence="2 7" id="KW-0227">DNA damage</keyword>
<dbReference type="Proteomes" id="UP000199727">
    <property type="component" value="Unassembled WGS sequence"/>
</dbReference>
<dbReference type="GO" id="GO:0005739">
    <property type="term" value="C:mitochondrion"/>
    <property type="evidence" value="ECO:0007669"/>
    <property type="project" value="UniProtKB-SubCell"/>
</dbReference>
<evidence type="ECO:0000313" key="12">
    <source>
        <dbReference type="EMBL" id="OXG29070.1"/>
    </source>
</evidence>
<feature type="domain" description="Uracil-DNA glycosylase-like" evidence="11">
    <location>
        <begin position="174"/>
        <end position="345"/>
    </location>
</feature>
<comment type="subcellular location">
    <subcellularLocation>
        <location evidence="7">Mitochondrion</location>
    </subcellularLocation>
    <subcellularLocation>
        <location evidence="7">Nucleus</location>
    </subcellularLocation>
</comment>
<dbReference type="SUPFAM" id="SSF52141">
    <property type="entry name" value="Uracil-DNA glycosylase-like"/>
    <property type="match status" value="1"/>
</dbReference>
<evidence type="ECO:0000256" key="1">
    <source>
        <dbReference type="ARBA" id="ARBA00008184"/>
    </source>
</evidence>
<dbReference type="InterPro" id="IPR036895">
    <property type="entry name" value="Uracil-DNA_glycosylase-like_sf"/>
</dbReference>
<feature type="active site" description="Proton acceptor" evidence="7 8">
    <location>
        <position position="189"/>
    </location>
</feature>
<dbReference type="OrthoDB" id="10031947at2759"/>
<comment type="catalytic activity">
    <reaction evidence="7 9">
        <text>Hydrolyzes single-stranded DNA or mismatched double-stranded DNA and polynucleotides, releasing free uracil.</text>
        <dbReference type="EC" id="3.2.2.27"/>
    </reaction>
</comment>
<dbReference type="InterPro" id="IPR018085">
    <property type="entry name" value="Ura-DNA_Glyclase_AS"/>
</dbReference>
<comment type="function">
    <text evidence="7 9">Excises uracil residues from the DNA which can arise as a result of misincorporation of dUMP residues by DNA polymerase or due to deamination of cytosine.</text>
</comment>
<protein>
    <recommendedName>
        <fullName evidence="7 9">Uracil-DNA glycosylase</fullName>
        <shortName evidence="7">UDG</shortName>
        <ecNumber evidence="7 9">3.2.2.27</ecNumber>
    </recommendedName>
</protein>
<comment type="caution">
    <text evidence="12">The sequence shown here is derived from an EMBL/GenBank/DDBJ whole genome shotgun (WGS) entry which is preliminary data.</text>
</comment>
<dbReference type="InterPro" id="IPR002043">
    <property type="entry name" value="UDG_fam1"/>
</dbReference>
<dbReference type="NCBIfam" id="TIGR00628">
    <property type="entry name" value="ung"/>
    <property type="match status" value="1"/>
</dbReference>
<dbReference type="SMART" id="SM00986">
    <property type="entry name" value="UDG"/>
    <property type="match status" value="1"/>
</dbReference>
<dbReference type="PANTHER" id="PTHR11264:SF0">
    <property type="entry name" value="URACIL-DNA GLYCOSYLASE"/>
    <property type="match status" value="1"/>
</dbReference>
<keyword evidence="3 7" id="KW-0378">Hydrolase</keyword>
<dbReference type="FunFam" id="3.40.470.10:FF:000007">
    <property type="entry name" value="Uracil-DNA glycosylase"/>
    <property type="match status" value="1"/>
</dbReference>
<accession>A0A854QL19</accession>
<dbReference type="NCBIfam" id="NF003592">
    <property type="entry name" value="PRK05254.1-5"/>
    <property type="match status" value="1"/>
</dbReference>
<keyword evidence="5 7" id="KW-0234">DNA repair</keyword>
<dbReference type="GO" id="GO:0005634">
    <property type="term" value="C:nucleus"/>
    <property type="evidence" value="ECO:0007669"/>
    <property type="project" value="UniProtKB-SubCell"/>
</dbReference>
<evidence type="ECO:0000256" key="3">
    <source>
        <dbReference type="ARBA" id="ARBA00022801"/>
    </source>
</evidence>
<keyword evidence="6 7" id="KW-0539">Nucleus</keyword>
<dbReference type="PROSITE" id="PS00130">
    <property type="entry name" value="U_DNA_GLYCOSYLASE"/>
    <property type="match status" value="1"/>
</dbReference>
<dbReference type="EC" id="3.2.2.27" evidence="7 9"/>
<dbReference type="NCBIfam" id="NF003588">
    <property type="entry name" value="PRK05254.1-1"/>
    <property type="match status" value="1"/>
</dbReference>
<evidence type="ECO:0000256" key="4">
    <source>
        <dbReference type="ARBA" id="ARBA00023128"/>
    </source>
</evidence>
<dbReference type="AlphaFoldDB" id="A0A854QL19"/>
<dbReference type="EMBL" id="AMKT01000010">
    <property type="protein sequence ID" value="OXG29070.1"/>
    <property type="molecule type" value="Genomic_DNA"/>
</dbReference>
<reference evidence="12 13" key="1">
    <citation type="submission" date="2017-06" db="EMBL/GenBank/DDBJ databases">
        <title>Global population genomics of the pathogenic fungus Cryptococcus neoformans var. grubii.</title>
        <authorList>
            <person name="Cuomo C."/>
            <person name="Litvintseva A."/>
            <person name="Chen Y."/>
            <person name="Young S."/>
            <person name="Zeng Q."/>
            <person name="Chapman S."/>
            <person name="Gujja S."/>
            <person name="Saif S."/>
            <person name="Birren B."/>
        </authorList>
    </citation>
    <scope>NUCLEOTIDE SEQUENCE [LARGE SCALE GENOMIC DNA]</scope>
    <source>
        <strain evidence="12 13">Tu259-1</strain>
    </source>
</reference>
<keyword evidence="4 7" id="KW-0496">Mitochondrion</keyword>
<feature type="region of interest" description="Disordered" evidence="10">
    <location>
        <begin position="19"/>
        <end position="95"/>
    </location>
</feature>
<comment type="similarity">
    <text evidence="1 7 9">Belongs to the uracil-DNA glycosylase (UDG) superfamily. UNG family.</text>
</comment>
<dbReference type="Gene3D" id="3.40.470.10">
    <property type="entry name" value="Uracil-DNA glycosylase-like domain"/>
    <property type="match status" value="1"/>
</dbReference>
<gene>
    <name evidence="7" type="primary">UNG1</name>
    <name evidence="12" type="ORF">C361_00725</name>
</gene>
<sequence>MSPKARSISSYFIKPAAATASAASQKPISTAAKDPPASPSNQSKENIEKVSPNADKGSATPASGLAKKRKLDEASMNATPTGKMAKVTESASSTLPFKPSRATSIAQFRERIAGRPSLLSLLELEMSTMGEDWFLALQEEFTKPYFVKLKEFVTAEQQSKKVFPPAGDIYSWSRFCPLKDVRVVIIGQDPYHDDGQAHGLAFSVRKGVRVPPSLRNMYQEMAQEVPGFVQPKHGDLTEWAKHGVLLLNTSLTVRAHEAGSHAKAGWDQFTAAVLKVVTNRLAPASGSNVGGNGVVFMAWGAHAAKMCAGIDTNKHLLLKSAHPSPLSASRGFFGNGHFKKANGWLEERYGTGGGIDWKSLGA</sequence>
<dbReference type="HAMAP" id="MF_00148">
    <property type="entry name" value="UDG"/>
    <property type="match status" value="1"/>
</dbReference>
<dbReference type="NCBIfam" id="NF003589">
    <property type="entry name" value="PRK05254.1-2"/>
    <property type="match status" value="1"/>
</dbReference>
<dbReference type="GO" id="GO:0097510">
    <property type="term" value="P:base-excision repair, AP site formation via deaminated base removal"/>
    <property type="evidence" value="ECO:0007669"/>
    <property type="project" value="TreeGrafter"/>
</dbReference>
<proteinExistence type="inferred from homology"/>
<dbReference type="SMART" id="SM00987">
    <property type="entry name" value="UreE_C"/>
    <property type="match status" value="1"/>
</dbReference>
<dbReference type="CDD" id="cd10027">
    <property type="entry name" value="UDG-F1-like"/>
    <property type="match status" value="1"/>
</dbReference>
<dbReference type="InterPro" id="IPR005122">
    <property type="entry name" value="Uracil-DNA_glycosylase-like"/>
</dbReference>
<evidence type="ECO:0000313" key="13">
    <source>
        <dbReference type="Proteomes" id="UP000199727"/>
    </source>
</evidence>
<dbReference type="Pfam" id="PF03167">
    <property type="entry name" value="UDG"/>
    <property type="match status" value="1"/>
</dbReference>
<evidence type="ECO:0000256" key="6">
    <source>
        <dbReference type="ARBA" id="ARBA00023242"/>
    </source>
</evidence>
<evidence type="ECO:0000256" key="2">
    <source>
        <dbReference type="ARBA" id="ARBA00022763"/>
    </source>
</evidence>
<evidence type="ECO:0000256" key="5">
    <source>
        <dbReference type="ARBA" id="ARBA00023204"/>
    </source>
</evidence>
<dbReference type="PANTHER" id="PTHR11264">
    <property type="entry name" value="URACIL-DNA GLYCOSYLASE"/>
    <property type="match status" value="1"/>
</dbReference>